<feature type="compositionally biased region" description="Low complexity" evidence="1">
    <location>
        <begin position="1"/>
        <end position="10"/>
    </location>
</feature>
<dbReference type="AlphaFoldDB" id="A0A2V5JZ81"/>
<dbReference type="InterPro" id="IPR024535">
    <property type="entry name" value="RHGA/B-epi-like_pectate_lyase"/>
</dbReference>
<evidence type="ECO:0000313" key="4">
    <source>
        <dbReference type="EMBL" id="PYI52041.1"/>
    </source>
</evidence>
<feature type="region of interest" description="Disordered" evidence="1">
    <location>
        <begin position="1"/>
        <end position="33"/>
    </location>
</feature>
<keyword evidence="5" id="KW-1185">Reference proteome</keyword>
<comment type="caution">
    <text evidence="4">The sequence shown here is derived from an EMBL/GenBank/DDBJ whole genome shotgun (WGS) entry which is preliminary data.</text>
</comment>
<dbReference type="InterPro" id="IPR006311">
    <property type="entry name" value="TAT_signal"/>
</dbReference>
<evidence type="ECO:0000259" key="3">
    <source>
        <dbReference type="Pfam" id="PF12708"/>
    </source>
</evidence>
<protein>
    <recommendedName>
        <fullName evidence="3">Rhamnogalacturonase A/B/Epimerase-like pectate lyase domain-containing protein</fullName>
    </recommendedName>
</protein>
<sequence length="686" mass="72819">MENRNGSNGENGEKPGGEHRVGERSGGFEGREGKAISRRKLLVSLGMAGAAVAAGSLVNGSGAFANGSDSVTESVYGKGKGKGKDKGKKGKDDGLDDPCCSLDEFVLNTTIAELRVATTANADHVYYVRDLGQQGHFRYDPTDTASADNTGTVLVSAAGLRFKRIYAEALNVKWFGAKGDGVTDDAAAIQLAVDTAQGRGDTLFFPTADYMIAAPISIGSSKKPIRIVGDGFQKGSWIRAHSSVSPTNPLKAAFLFDDTKVAERFEFSDIVIQGETGKFEYGIYTKMISHSLFRRIRIVQTKVAALAIGYGWSNDIETCEFSYNLGDGILFAADNVNMLNVVNTKLFLNNGIAINMANNSLGVRINGCTIEKNKVCGIYTKMLNTPLDVTDCYFENNGEAGYQLTNPNRLVRTCILINGNTAAGVVANAYPTSTVRINNNIVSVSSDESFVTCYSAGSSLEVASNTFVRYKTPAAAYAVLRTGTSKTGLGARVNHARIYGNGVWDNHKSALTLRPLWVEDLAASASLLHTAWIQGVPELDYAPPAGSYTSVLGGGGGTYTLSATVKFNGQDVYELAGAANTDVFGYTIDLADYPRLAGKYVYIAFYAKPSAAGTGAAAYTSQLGMSTTAYPADTSWRLISYVDLMPASGTVAFGLRKISGSAGTTLYVSQPVLKEVGAPTNSFVES</sequence>
<evidence type="ECO:0000256" key="2">
    <source>
        <dbReference type="SAM" id="Phobius"/>
    </source>
</evidence>
<dbReference type="Pfam" id="PF12708">
    <property type="entry name" value="Pect-lyase_RHGA_epim"/>
    <property type="match status" value="1"/>
</dbReference>
<dbReference type="RefSeq" id="WP_110842112.1">
    <property type="nucleotide sequence ID" value="NZ_QJVJ01000010.1"/>
</dbReference>
<dbReference type="InterPro" id="IPR012334">
    <property type="entry name" value="Pectin_lyas_fold"/>
</dbReference>
<dbReference type="EMBL" id="QJVJ01000010">
    <property type="protein sequence ID" value="PYI52041.1"/>
    <property type="molecule type" value="Genomic_DNA"/>
</dbReference>
<accession>A0A2V5JZ81</accession>
<keyword evidence="2" id="KW-1133">Transmembrane helix</keyword>
<dbReference type="Gene3D" id="2.160.20.10">
    <property type="entry name" value="Single-stranded right-handed beta-helix, Pectin lyase-like"/>
    <property type="match status" value="1"/>
</dbReference>
<dbReference type="InterPro" id="IPR011050">
    <property type="entry name" value="Pectin_lyase_fold/virulence"/>
</dbReference>
<proteinExistence type="predicted"/>
<feature type="domain" description="Rhamnogalacturonase A/B/Epimerase-like pectate lyase" evidence="3">
    <location>
        <begin position="170"/>
        <end position="399"/>
    </location>
</feature>
<dbReference type="OrthoDB" id="6502305at2"/>
<gene>
    <name evidence="4" type="ORF">DLM86_21375</name>
</gene>
<evidence type="ECO:0000313" key="5">
    <source>
        <dbReference type="Proteomes" id="UP000247476"/>
    </source>
</evidence>
<feature type="region of interest" description="Disordered" evidence="1">
    <location>
        <begin position="74"/>
        <end position="93"/>
    </location>
</feature>
<organism evidence="4 5">
    <name type="scientific">Paenibacillus flagellatus</name>
    <dbReference type="NCBI Taxonomy" id="2211139"/>
    <lineage>
        <taxon>Bacteria</taxon>
        <taxon>Bacillati</taxon>
        <taxon>Bacillota</taxon>
        <taxon>Bacilli</taxon>
        <taxon>Bacillales</taxon>
        <taxon>Paenibacillaceae</taxon>
        <taxon>Paenibacillus</taxon>
    </lineage>
</organism>
<dbReference type="SMART" id="SM00710">
    <property type="entry name" value="PbH1"/>
    <property type="match status" value="4"/>
</dbReference>
<feature type="compositionally biased region" description="Basic residues" evidence="1">
    <location>
        <begin position="79"/>
        <end position="89"/>
    </location>
</feature>
<reference evidence="4 5" key="1">
    <citation type="submission" date="2018-05" db="EMBL/GenBank/DDBJ databases">
        <title>Paenibacillus flagellatus sp. nov., isolated from selenium mineral soil.</title>
        <authorList>
            <person name="Dai X."/>
        </authorList>
    </citation>
    <scope>NUCLEOTIDE SEQUENCE [LARGE SCALE GENOMIC DNA]</scope>
    <source>
        <strain evidence="4 5">DXL2</strain>
    </source>
</reference>
<evidence type="ECO:0000256" key="1">
    <source>
        <dbReference type="SAM" id="MobiDB-lite"/>
    </source>
</evidence>
<name>A0A2V5JZ81_9BACL</name>
<dbReference type="Proteomes" id="UP000247476">
    <property type="component" value="Unassembled WGS sequence"/>
</dbReference>
<feature type="transmembrane region" description="Helical" evidence="2">
    <location>
        <begin position="41"/>
        <end position="58"/>
    </location>
</feature>
<dbReference type="PROSITE" id="PS51318">
    <property type="entry name" value="TAT"/>
    <property type="match status" value="1"/>
</dbReference>
<dbReference type="SUPFAM" id="SSF51126">
    <property type="entry name" value="Pectin lyase-like"/>
    <property type="match status" value="1"/>
</dbReference>
<feature type="compositionally biased region" description="Basic and acidic residues" evidence="1">
    <location>
        <begin position="11"/>
        <end position="23"/>
    </location>
</feature>
<keyword evidence="2" id="KW-0812">Transmembrane</keyword>
<dbReference type="InterPro" id="IPR006626">
    <property type="entry name" value="PbH1"/>
</dbReference>
<keyword evidence="2" id="KW-0472">Membrane</keyword>